<keyword evidence="2" id="KW-1185">Reference proteome</keyword>
<reference evidence="1 2" key="1">
    <citation type="submission" date="2018-11" db="EMBL/GenBank/DDBJ databases">
        <title>Genome assembly of Steccherinum ochraceum LE-BIN_3174, the white-rot fungus of the Steccherinaceae family (The Residual Polyporoid clade, Polyporales, Basidiomycota).</title>
        <authorList>
            <person name="Fedorova T.V."/>
            <person name="Glazunova O.A."/>
            <person name="Landesman E.O."/>
            <person name="Moiseenko K.V."/>
            <person name="Psurtseva N.V."/>
            <person name="Savinova O.S."/>
            <person name="Shakhova N.V."/>
            <person name="Tyazhelova T.V."/>
            <person name="Vasina D.V."/>
        </authorList>
    </citation>
    <scope>NUCLEOTIDE SEQUENCE [LARGE SCALE GENOMIC DNA]</scope>
    <source>
        <strain evidence="1 2">LE-BIN_3174</strain>
    </source>
</reference>
<organism evidence="1 2">
    <name type="scientific">Steccherinum ochraceum</name>
    <dbReference type="NCBI Taxonomy" id="92696"/>
    <lineage>
        <taxon>Eukaryota</taxon>
        <taxon>Fungi</taxon>
        <taxon>Dikarya</taxon>
        <taxon>Basidiomycota</taxon>
        <taxon>Agaricomycotina</taxon>
        <taxon>Agaricomycetes</taxon>
        <taxon>Polyporales</taxon>
        <taxon>Steccherinaceae</taxon>
        <taxon>Steccherinum</taxon>
    </lineage>
</organism>
<dbReference type="AlphaFoldDB" id="A0A4R0RPR3"/>
<proteinExistence type="predicted"/>
<dbReference type="EMBL" id="RWJN01000016">
    <property type="protein sequence ID" value="TCD70701.1"/>
    <property type="molecule type" value="Genomic_DNA"/>
</dbReference>
<name>A0A4R0RPR3_9APHY</name>
<comment type="caution">
    <text evidence="1">The sequence shown here is derived from an EMBL/GenBank/DDBJ whole genome shotgun (WGS) entry which is preliminary data.</text>
</comment>
<evidence type="ECO:0000313" key="2">
    <source>
        <dbReference type="Proteomes" id="UP000292702"/>
    </source>
</evidence>
<evidence type="ECO:0000313" key="1">
    <source>
        <dbReference type="EMBL" id="TCD70701.1"/>
    </source>
</evidence>
<protein>
    <submittedName>
        <fullName evidence="1">Uncharacterized protein</fullName>
    </submittedName>
</protein>
<sequence>MTVSTSFSDYRRRRLDAESGLQHERRHSSLDNLRAAFEWLAWLPSQLWRMLQRWAPVVTPHLPLEEESTATVTQGSSDDHHYTALAIAWLLEMSTDPKDHKDALELVSDIVWPTETVVNLSPSVLTIVLRRFIEYTTHSLDEQRSESSRLEEKSEYSEALSAIAALGSMFLQVYWEKRRMHPNSLPSWDWDYGVELLRGHAELENHLDHLTSECEDPAQRNLLAVTRLTLTRPHLVHPPGHYDRWGVGKLSGGRTSCVEDTETFCHRVLLYLAQESASKQYFTREYPYPQRILHVLGQICGDMAAARVEVPRTLFLAYASVLGVDTKILNTEQEDFDMKIVTAYVFQNLRELVVFLDEQETYGRQPVVAQRLGIRHTRSNPLLQEKILTLKYLALPLVENFMEYLGSPSLEQILDIYAMLGIIKVPFDARVTFLTSSLQDLRQNHGIHPLQSAALSKMWRIYRTFMSRFGSDEEDADVESLHWRSNARRMTRVLLEWISKPSDAVLAGVDHCDLELESNISIADTHQRSKWWATAANIVLALDGCVTQLRRCSISLAEATDMFAALRGILDVGLCQEDLDVPVELSWDSPIIPYIRLQLATLRLISTILDVDPAQLSTDDLTSSGIAQLPLMKLVSGGPAGTWQDSRIDPEGLAHSLHNDEPLGRLFNRDKAFVEVVITLSKAGPSATDPEFVETWITIVKRWMTGRPCAPDLESSALAARKIIRAFEPHGLVDYARTVGADVKDSVVLIAASWSEWSEAQDGAVQPDEARSAALAKTTAERVRSLNGNEELVASVQWYLSNLKTRADDIVPSEERESLVDALSALNLGGRDKEH</sequence>
<accession>A0A4R0RPR3</accession>
<gene>
    <name evidence="1" type="ORF">EIP91_002077</name>
</gene>
<dbReference type="Proteomes" id="UP000292702">
    <property type="component" value="Unassembled WGS sequence"/>
</dbReference>